<organism evidence="2 3">
    <name type="scientific">Scomber scombrus</name>
    <name type="common">Atlantic mackerel</name>
    <name type="synonym">Scomber vernalis</name>
    <dbReference type="NCBI Taxonomy" id="13677"/>
    <lineage>
        <taxon>Eukaryota</taxon>
        <taxon>Metazoa</taxon>
        <taxon>Chordata</taxon>
        <taxon>Craniata</taxon>
        <taxon>Vertebrata</taxon>
        <taxon>Euteleostomi</taxon>
        <taxon>Actinopterygii</taxon>
        <taxon>Neopterygii</taxon>
        <taxon>Teleostei</taxon>
        <taxon>Neoteleostei</taxon>
        <taxon>Acanthomorphata</taxon>
        <taxon>Pelagiaria</taxon>
        <taxon>Scombriformes</taxon>
        <taxon>Scombridae</taxon>
        <taxon>Scomber</taxon>
    </lineage>
</organism>
<reference evidence="2 3" key="1">
    <citation type="submission" date="2024-01" db="EMBL/GenBank/DDBJ databases">
        <authorList>
            <person name="Alioto T."/>
            <person name="Alioto T."/>
            <person name="Gomez Garrido J."/>
        </authorList>
    </citation>
    <scope>NUCLEOTIDE SEQUENCE [LARGE SCALE GENOMIC DNA]</scope>
</reference>
<feature type="signal peptide" evidence="1">
    <location>
        <begin position="1"/>
        <end position="22"/>
    </location>
</feature>
<feature type="chain" id="PRO_5043539046" evidence="1">
    <location>
        <begin position="23"/>
        <end position="74"/>
    </location>
</feature>
<proteinExistence type="predicted"/>
<evidence type="ECO:0000313" key="3">
    <source>
        <dbReference type="Proteomes" id="UP001314229"/>
    </source>
</evidence>
<dbReference type="Proteomes" id="UP001314229">
    <property type="component" value="Unassembled WGS sequence"/>
</dbReference>
<accession>A0AAV1P5A5</accession>
<keyword evidence="1" id="KW-0732">Signal</keyword>
<evidence type="ECO:0000313" key="2">
    <source>
        <dbReference type="EMBL" id="CAK6965479.1"/>
    </source>
</evidence>
<sequence length="74" mass="8911">MRSWPWKCRMSRPFITHTVKILQQLLLLTFNHRQSFVNLITGAHTQIIERAWSMDESQNGDCQEREERRRGNNI</sequence>
<comment type="caution">
    <text evidence="2">The sequence shown here is derived from an EMBL/GenBank/DDBJ whole genome shotgun (WGS) entry which is preliminary data.</text>
</comment>
<gene>
    <name evidence="2" type="ORF">FSCOSCO3_A009768</name>
</gene>
<keyword evidence="3" id="KW-1185">Reference proteome</keyword>
<protein>
    <submittedName>
        <fullName evidence="2">Uncharacterized protein</fullName>
    </submittedName>
</protein>
<name>A0AAV1P5A5_SCOSC</name>
<dbReference type="AlphaFoldDB" id="A0AAV1P5A5"/>
<dbReference type="EMBL" id="CAWUFR010000084">
    <property type="protein sequence ID" value="CAK6965479.1"/>
    <property type="molecule type" value="Genomic_DNA"/>
</dbReference>
<evidence type="ECO:0000256" key="1">
    <source>
        <dbReference type="SAM" id="SignalP"/>
    </source>
</evidence>